<feature type="domain" description="Retrotransposon gag" evidence="2">
    <location>
        <begin position="109"/>
        <end position="200"/>
    </location>
</feature>
<evidence type="ECO:0000313" key="4">
    <source>
        <dbReference type="Proteomes" id="UP000694565"/>
    </source>
</evidence>
<evidence type="ECO:0000259" key="2">
    <source>
        <dbReference type="Pfam" id="PF03732"/>
    </source>
</evidence>
<dbReference type="Ensembl" id="ENSCLMT00005038107.1">
    <property type="protein sequence ID" value="ENSCLMP00005036664.1"/>
    <property type="gene ID" value="ENSCLMG00005017502.1"/>
</dbReference>
<dbReference type="AlphaFoldDB" id="A0A8C3A477"/>
<dbReference type="InterPro" id="IPR005162">
    <property type="entry name" value="Retrotrans_gag_dom"/>
</dbReference>
<dbReference type="PANTHER" id="PTHR15503">
    <property type="entry name" value="LDOC1 RELATED"/>
    <property type="match status" value="1"/>
</dbReference>
<feature type="region of interest" description="Disordered" evidence="1">
    <location>
        <begin position="38"/>
        <end position="77"/>
    </location>
</feature>
<reference evidence="3" key="2">
    <citation type="submission" date="2025-09" db="UniProtKB">
        <authorList>
            <consortium name="Ensembl"/>
        </authorList>
    </citation>
    <scope>IDENTIFICATION</scope>
</reference>
<dbReference type="Proteomes" id="UP000694565">
    <property type="component" value="Unplaced"/>
</dbReference>
<dbReference type="GeneTree" id="ENSGT01120000273614"/>
<proteinExistence type="predicted"/>
<sequence>VRALPTGLSPSPAQRLGSHEHMLKSLIDSVAQISTQLAELSRGASPPAPPPVAASPALPGGSTSEPHIPSPTKYSGNPDTCRNFITQVRLVFLAQPSRFRDKSAKIAYIANLLDGPPLSYFNALYEQQAPPVLSFELFATELRRIYDHPVRGQQAGQRLLKLRQGKKSVREFASEFRSLAVDSGWNDLALLTAFQSGLNRSVPAPILPGGDYFHCLFQKLLP</sequence>
<evidence type="ECO:0000256" key="1">
    <source>
        <dbReference type="SAM" id="MobiDB-lite"/>
    </source>
</evidence>
<evidence type="ECO:0000313" key="3">
    <source>
        <dbReference type="Ensembl" id="ENSCLMP00005036664.1"/>
    </source>
</evidence>
<keyword evidence="4" id="KW-1185">Reference proteome</keyword>
<dbReference type="Pfam" id="PF03732">
    <property type="entry name" value="Retrotrans_gag"/>
    <property type="match status" value="1"/>
</dbReference>
<accession>A0A8C3A477</accession>
<protein>
    <recommendedName>
        <fullName evidence="2">Retrotransposon gag domain-containing protein</fullName>
    </recommendedName>
</protein>
<dbReference type="InterPro" id="IPR032567">
    <property type="entry name" value="RTL1-rel"/>
</dbReference>
<dbReference type="PANTHER" id="PTHR15503:SF22">
    <property type="entry name" value="TRANSPOSON TY3-I GAG POLYPROTEIN"/>
    <property type="match status" value="1"/>
</dbReference>
<name>A0A8C3A477_CYCLU</name>
<organism evidence="3 4">
    <name type="scientific">Cyclopterus lumpus</name>
    <name type="common">Lumpsucker</name>
    <dbReference type="NCBI Taxonomy" id="8103"/>
    <lineage>
        <taxon>Eukaryota</taxon>
        <taxon>Metazoa</taxon>
        <taxon>Chordata</taxon>
        <taxon>Craniata</taxon>
        <taxon>Vertebrata</taxon>
        <taxon>Euteleostomi</taxon>
        <taxon>Actinopterygii</taxon>
        <taxon>Neopterygii</taxon>
        <taxon>Teleostei</taxon>
        <taxon>Neoteleostei</taxon>
        <taxon>Acanthomorphata</taxon>
        <taxon>Eupercaria</taxon>
        <taxon>Perciformes</taxon>
        <taxon>Cottioidei</taxon>
        <taxon>Cottales</taxon>
        <taxon>Cyclopteridae</taxon>
        <taxon>Cyclopterus</taxon>
    </lineage>
</organism>
<reference evidence="3" key="1">
    <citation type="submission" date="2025-08" db="UniProtKB">
        <authorList>
            <consortium name="Ensembl"/>
        </authorList>
    </citation>
    <scope>IDENTIFICATION</scope>
</reference>